<evidence type="ECO:0000313" key="1">
    <source>
        <dbReference type="EMBL" id="RJE21938.1"/>
    </source>
</evidence>
<dbReference type="Proteomes" id="UP000266188">
    <property type="component" value="Unassembled WGS sequence"/>
</dbReference>
<protein>
    <submittedName>
        <fullName evidence="1">Uncharacterized protein</fullName>
    </submittedName>
</protein>
<keyword evidence="2" id="KW-1185">Reference proteome</keyword>
<sequence length="93" mass="9715">MTDPGSRVVLGSVRDGQTLVPLTVTIIARGMIDITVGEQWVLLADGGSGGLCLYIDPLPGGQAACVPITSGHYEYDSIGTTTLVKSQRFKHAA</sequence>
<proteinExistence type="predicted"/>
<gene>
    <name evidence="1" type="ORF">PHISCL_05713</name>
</gene>
<reference evidence="2" key="1">
    <citation type="submission" date="2017-02" db="EMBL/GenBank/DDBJ databases">
        <authorList>
            <person name="Tafer H."/>
            <person name="Lopandic K."/>
        </authorList>
    </citation>
    <scope>NUCLEOTIDE SEQUENCE [LARGE SCALE GENOMIC DNA]</scope>
    <source>
        <strain evidence="2">CBS 366.77</strain>
    </source>
</reference>
<name>A0A3A2ZFH8_9EURO</name>
<evidence type="ECO:0000313" key="2">
    <source>
        <dbReference type="Proteomes" id="UP000266188"/>
    </source>
</evidence>
<accession>A0A3A2ZFH8</accession>
<dbReference type="EMBL" id="MVGC01000196">
    <property type="protein sequence ID" value="RJE21938.1"/>
    <property type="molecule type" value="Genomic_DNA"/>
</dbReference>
<dbReference type="AlphaFoldDB" id="A0A3A2ZFH8"/>
<comment type="caution">
    <text evidence="1">The sequence shown here is derived from an EMBL/GenBank/DDBJ whole genome shotgun (WGS) entry which is preliminary data.</text>
</comment>
<organism evidence="1 2">
    <name type="scientific">Aspergillus sclerotialis</name>
    <dbReference type="NCBI Taxonomy" id="2070753"/>
    <lineage>
        <taxon>Eukaryota</taxon>
        <taxon>Fungi</taxon>
        <taxon>Dikarya</taxon>
        <taxon>Ascomycota</taxon>
        <taxon>Pezizomycotina</taxon>
        <taxon>Eurotiomycetes</taxon>
        <taxon>Eurotiomycetidae</taxon>
        <taxon>Eurotiales</taxon>
        <taxon>Aspergillaceae</taxon>
        <taxon>Aspergillus</taxon>
        <taxon>Aspergillus subgen. Polypaecilum</taxon>
    </lineage>
</organism>